<feature type="compositionally biased region" description="Pro residues" evidence="1">
    <location>
        <begin position="503"/>
        <end position="512"/>
    </location>
</feature>
<accession>A0A835W330</accession>
<evidence type="ECO:0000256" key="1">
    <source>
        <dbReference type="SAM" id="MobiDB-lite"/>
    </source>
</evidence>
<proteinExistence type="predicted"/>
<comment type="caution">
    <text evidence="2">The sequence shown here is derived from an EMBL/GenBank/DDBJ whole genome shotgun (WGS) entry which is preliminary data.</text>
</comment>
<feature type="compositionally biased region" description="Low complexity" evidence="1">
    <location>
        <begin position="550"/>
        <end position="559"/>
    </location>
</feature>
<organism evidence="2 3">
    <name type="scientific">Chlamydomonas schloesseri</name>
    <dbReference type="NCBI Taxonomy" id="2026947"/>
    <lineage>
        <taxon>Eukaryota</taxon>
        <taxon>Viridiplantae</taxon>
        <taxon>Chlorophyta</taxon>
        <taxon>core chlorophytes</taxon>
        <taxon>Chlorophyceae</taxon>
        <taxon>CS clade</taxon>
        <taxon>Chlamydomonadales</taxon>
        <taxon>Chlamydomonadaceae</taxon>
        <taxon>Chlamydomonas</taxon>
    </lineage>
</organism>
<protein>
    <submittedName>
        <fullName evidence="2">Uncharacterized protein</fullName>
    </submittedName>
</protein>
<feature type="region of interest" description="Disordered" evidence="1">
    <location>
        <begin position="270"/>
        <end position="293"/>
    </location>
</feature>
<dbReference type="EMBL" id="JAEHOD010000053">
    <property type="protein sequence ID" value="KAG2435463.1"/>
    <property type="molecule type" value="Genomic_DNA"/>
</dbReference>
<feature type="region of interest" description="Disordered" evidence="1">
    <location>
        <begin position="678"/>
        <end position="699"/>
    </location>
</feature>
<name>A0A835W330_9CHLO</name>
<dbReference type="AlphaFoldDB" id="A0A835W330"/>
<keyword evidence="3" id="KW-1185">Reference proteome</keyword>
<feature type="compositionally biased region" description="Basic and acidic residues" evidence="1">
    <location>
        <begin position="532"/>
        <end position="546"/>
    </location>
</feature>
<evidence type="ECO:0000313" key="2">
    <source>
        <dbReference type="EMBL" id="KAG2435463.1"/>
    </source>
</evidence>
<evidence type="ECO:0000313" key="3">
    <source>
        <dbReference type="Proteomes" id="UP000613740"/>
    </source>
</evidence>
<reference evidence="2" key="1">
    <citation type="journal article" date="2020" name="bioRxiv">
        <title>Comparative genomics of Chlamydomonas.</title>
        <authorList>
            <person name="Craig R.J."/>
            <person name="Hasan A.R."/>
            <person name="Ness R.W."/>
            <person name="Keightley P.D."/>
        </authorList>
    </citation>
    <scope>NUCLEOTIDE SEQUENCE</scope>
    <source>
        <strain evidence="2">CCAP 11/173</strain>
    </source>
</reference>
<feature type="region of interest" description="Disordered" evidence="1">
    <location>
        <begin position="502"/>
        <end position="568"/>
    </location>
</feature>
<feature type="compositionally biased region" description="Low complexity" evidence="1">
    <location>
        <begin position="515"/>
        <end position="531"/>
    </location>
</feature>
<gene>
    <name evidence="2" type="ORF">HYH02_011963</name>
</gene>
<dbReference type="OrthoDB" id="10674066at2759"/>
<dbReference type="Proteomes" id="UP000613740">
    <property type="component" value="Unassembled WGS sequence"/>
</dbReference>
<sequence length="812" mass="86269">MSFLPEVLRVLPLASQQQVLGESFSSVAACREVCKELRDLCSVTVSHVNLDIGSDPKSALAELRCSRTSPVALFPAATRLSLRLPGATLASVQATSMLLRGMAPESRQRVMHVVLEPTADHGSLDYLQLLMTLGEQLPCLQSLEVDPHCCDHRSGLDITTITAMDNSRGRLSRCRPHSGRLLSLLGAVATFMPGLQRLALPGLTCSLALPHLGILAAACPQLRELTLTTCDYEVTAPMRLTEAGLAALGRLTVLERLTLGCLEVGMGADRPAGEGAWQPPPQQQQGGDQGEDRAQDELRPLRLLLGARRPPRLRCLTLEGGFTSASTSASGWELSSDRLEVSFLPGLGIAVAVPGVGVVTGHASDGFRGVDAATEEQRRGGWGISRVLVQPPPRLAEWSLDATAAELLAAAEALGQRQLPELVIPQLCVAGVQQGQVLQWQAVPRLAARCGRLELRRLVLDRSLGRGEGVARAATQVARVLGLPVVMQLKHGDWGCSKLPLPLLLPQPPPPASTDTATAGQQPPQQDQPEAAEQRPQKRQKLEQQRHQHPQQQHQHQQQLGSTSPLDLPVATPEQVLAAALDRLWAQAGRRDAAGGRNLYLVMRRRGRPHTLPEAAVAAEAAAHRSLLSQRADCQHVSVPALGALLLQCDSGVDAAMLARRLSPAAAADGCSASAAAPAGWQQQQQQQQPQQQQEQQQPAVMLHVGVPHAGFSAGSLFKQAVLQVLSDTWTGAGGHYGTGAVLSSNGGGSGESDVSGAASGAAVQSAQGASADALGDTGCEREAVAARLGRIVDLDRRVWLQWKRLEPHKLV</sequence>